<sequence>MTAEFGSFCGPYKWLAVGLCIGNGKAAVFEDAVEPCCVANERYPPFASNWSLHREVVSAPRATLQFERHDLIIDDRIVQPEDTAIEAVGSRICALGLGPIFVKADINVGTTGSHRTLRAEGRGGRPMECARASEAADNTRARIEEPADQIKIVA</sequence>
<protein>
    <submittedName>
        <fullName evidence="1">Uncharacterized protein</fullName>
    </submittedName>
</protein>
<dbReference type="AlphaFoldDB" id="A0A512NRR5"/>
<evidence type="ECO:0000313" key="2">
    <source>
        <dbReference type="Proteomes" id="UP000321058"/>
    </source>
</evidence>
<comment type="caution">
    <text evidence="1">The sequence shown here is derived from an EMBL/GenBank/DDBJ whole genome shotgun (WGS) entry which is preliminary data.</text>
</comment>
<gene>
    <name evidence="1" type="ORF">RSO01_88140</name>
</gene>
<organism evidence="1 2">
    <name type="scientific">Reyranella soli</name>
    <dbReference type="NCBI Taxonomy" id="1230389"/>
    <lineage>
        <taxon>Bacteria</taxon>
        <taxon>Pseudomonadati</taxon>
        <taxon>Pseudomonadota</taxon>
        <taxon>Alphaproteobacteria</taxon>
        <taxon>Hyphomicrobiales</taxon>
        <taxon>Reyranellaceae</taxon>
        <taxon>Reyranella</taxon>
    </lineage>
</organism>
<dbReference type="Proteomes" id="UP000321058">
    <property type="component" value="Unassembled WGS sequence"/>
</dbReference>
<keyword evidence="2" id="KW-1185">Reference proteome</keyword>
<name>A0A512NRR5_9HYPH</name>
<reference evidence="1 2" key="1">
    <citation type="submission" date="2019-07" db="EMBL/GenBank/DDBJ databases">
        <title>Whole genome shotgun sequence of Reyranella soli NBRC 108950.</title>
        <authorList>
            <person name="Hosoyama A."/>
            <person name="Uohara A."/>
            <person name="Ohji S."/>
            <person name="Ichikawa N."/>
        </authorList>
    </citation>
    <scope>NUCLEOTIDE SEQUENCE [LARGE SCALE GENOMIC DNA]</scope>
    <source>
        <strain evidence="1 2">NBRC 108950</strain>
    </source>
</reference>
<accession>A0A512NRR5</accession>
<dbReference type="EMBL" id="BKAJ01000243">
    <property type="protein sequence ID" value="GEP61648.1"/>
    <property type="molecule type" value="Genomic_DNA"/>
</dbReference>
<evidence type="ECO:0000313" key="1">
    <source>
        <dbReference type="EMBL" id="GEP61648.1"/>
    </source>
</evidence>
<proteinExistence type="predicted"/>